<dbReference type="PANTHER" id="PTHR30055:SF234">
    <property type="entry name" value="HTH-TYPE TRANSCRIPTIONAL REGULATOR BETI"/>
    <property type="match status" value="1"/>
</dbReference>
<dbReference type="InterPro" id="IPR050109">
    <property type="entry name" value="HTH-type_TetR-like_transc_reg"/>
</dbReference>
<dbReference type="InterPro" id="IPR009057">
    <property type="entry name" value="Homeodomain-like_sf"/>
</dbReference>
<protein>
    <submittedName>
        <fullName evidence="7">TetR family transcriptional regulator</fullName>
    </submittedName>
</protein>
<dbReference type="AlphaFoldDB" id="A0A7Y8GYP2"/>
<reference evidence="7 8" key="1">
    <citation type="submission" date="2019-09" db="EMBL/GenBank/DDBJ databases">
        <title>Hydrogenophaga aromatica sp. nov., isolated from a para-xylene-degrading enrichment culture.</title>
        <authorList>
            <person name="Tancsics A."/>
            <person name="Banerjee S."/>
        </authorList>
    </citation>
    <scope>NUCLEOTIDE SEQUENCE [LARGE SCALE GENOMIC DNA]</scope>
    <source>
        <strain evidence="7 8">D2P1</strain>
    </source>
</reference>
<evidence type="ECO:0000256" key="3">
    <source>
        <dbReference type="ARBA" id="ARBA00023125"/>
    </source>
</evidence>
<evidence type="ECO:0000256" key="1">
    <source>
        <dbReference type="ARBA" id="ARBA00022491"/>
    </source>
</evidence>
<evidence type="ECO:0000256" key="5">
    <source>
        <dbReference type="PROSITE-ProRule" id="PRU00335"/>
    </source>
</evidence>
<dbReference type="EMBL" id="VYGV01000016">
    <property type="protein sequence ID" value="NWF47316.1"/>
    <property type="molecule type" value="Genomic_DNA"/>
</dbReference>
<sequence length="210" mass="22419">MPTKQPTHTRQAELVAAALALAAERSPAAVTTADLAQAVGITQGAVFRHFESKEAIWLAVIDFAHQDLLARLHAAAAVQTQPLAALRAVFMAHVDFVVEQPGVPRVIFQELQHPGDTPLKARVRGLMQAYRTLLTGLLQRAQAARLLAPGTDLQAAAVLFIGSVQGLVMQSLLSGQVGAMRSLAPAVFDLFQQAIAAPPTRARRTQETTP</sequence>
<dbReference type="Proteomes" id="UP000545507">
    <property type="component" value="Unassembled WGS sequence"/>
</dbReference>
<dbReference type="RefSeq" id="WP_177137196.1">
    <property type="nucleotide sequence ID" value="NZ_JAGPWB010000105.1"/>
</dbReference>
<dbReference type="GO" id="GO:0003700">
    <property type="term" value="F:DNA-binding transcription factor activity"/>
    <property type="evidence" value="ECO:0007669"/>
    <property type="project" value="TreeGrafter"/>
</dbReference>
<organism evidence="7 8">
    <name type="scientific">Hydrogenophaga aromaticivorans</name>
    <dbReference type="NCBI Taxonomy" id="2610898"/>
    <lineage>
        <taxon>Bacteria</taxon>
        <taxon>Pseudomonadati</taxon>
        <taxon>Pseudomonadota</taxon>
        <taxon>Betaproteobacteria</taxon>
        <taxon>Burkholderiales</taxon>
        <taxon>Comamonadaceae</taxon>
        <taxon>Hydrogenophaga</taxon>
    </lineage>
</organism>
<evidence type="ECO:0000313" key="7">
    <source>
        <dbReference type="EMBL" id="NWF47316.1"/>
    </source>
</evidence>
<dbReference type="PROSITE" id="PS50977">
    <property type="entry name" value="HTH_TETR_2"/>
    <property type="match status" value="1"/>
</dbReference>
<dbReference type="GO" id="GO:0000976">
    <property type="term" value="F:transcription cis-regulatory region binding"/>
    <property type="evidence" value="ECO:0007669"/>
    <property type="project" value="TreeGrafter"/>
</dbReference>
<keyword evidence="8" id="KW-1185">Reference proteome</keyword>
<gene>
    <name evidence="7" type="ORF">F3K02_18955</name>
</gene>
<dbReference type="SUPFAM" id="SSF48498">
    <property type="entry name" value="Tetracyclin repressor-like, C-terminal domain"/>
    <property type="match status" value="1"/>
</dbReference>
<evidence type="ECO:0000259" key="6">
    <source>
        <dbReference type="PROSITE" id="PS50977"/>
    </source>
</evidence>
<keyword evidence="3 5" id="KW-0238">DNA-binding</keyword>
<name>A0A7Y8GYP2_9BURK</name>
<feature type="DNA-binding region" description="H-T-H motif" evidence="5">
    <location>
        <begin position="31"/>
        <end position="50"/>
    </location>
</feature>
<dbReference type="PROSITE" id="PS01081">
    <property type="entry name" value="HTH_TETR_1"/>
    <property type="match status" value="1"/>
</dbReference>
<evidence type="ECO:0000313" key="8">
    <source>
        <dbReference type="Proteomes" id="UP000545507"/>
    </source>
</evidence>
<feature type="domain" description="HTH tetR-type" evidence="6">
    <location>
        <begin position="8"/>
        <end position="68"/>
    </location>
</feature>
<dbReference type="SUPFAM" id="SSF46689">
    <property type="entry name" value="Homeodomain-like"/>
    <property type="match status" value="1"/>
</dbReference>
<dbReference type="PRINTS" id="PR00455">
    <property type="entry name" value="HTHTETR"/>
</dbReference>
<proteinExistence type="predicted"/>
<accession>A0A7Y8GYP2</accession>
<comment type="caution">
    <text evidence="7">The sequence shown here is derived from an EMBL/GenBank/DDBJ whole genome shotgun (WGS) entry which is preliminary data.</text>
</comment>
<evidence type="ECO:0000256" key="4">
    <source>
        <dbReference type="ARBA" id="ARBA00023163"/>
    </source>
</evidence>
<dbReference type="InterPro" id="IPR023772">
    <property type="entry name" value="DNA-bd_HTH_TetR-type_CS"/>
</dbReference>
<dbReference type="PANTHER" id="PTHR30055">
    <property type="entry name" value="HTH-TYPE TRANSCRIPTIONAL REGULATOR RUTR"/>
    <property type="match status" value="1"/>
</dbReference>
<dbReference type="Pfam" id="PF00440">
    <property type="entry name" value="TetR_N"/>
    <property type="match status" value="1"/>
</dbReference>
<dbReference type="InterPro" id="IPR001647">
    <property type="entry name" value="HTH_TetR"/>
</dbReference>
<keyword evidence="4" id="KW-0804">Transcription</keyword>
<keyword evidence="2" id="KW-0805">Transcription regulation</keyword>
<keyword evidence="1" id="KW-0678">Repressor</keyword>
<dbReference type="InterPro" id="IPR036271">
    <property type="entry name" value="Tet_transcr_reg_TetR-rel_C_sf"/>
</dbReference>
<dbReference type="Gene3D" id="1.10.357.10">
    <property type="entry name" value="Tetracycline Repressor, domain 2"/>
    <property type="match status" value="1"/>
</dbReference>
<dbReference type="Pfam" id="PF16925">
    <property type="entry name" value="TetR_C_13"/>
    <property type="match status" value="1"/>
</dbReference>
<dbReference type="InterPro" id="IPR011075">
    <property type="entry name" value="TetR_C"/>
</dbReference>
<evidence type="ECO:0000256" key="2">
    <source>
        <dbReference type="ARBA" id="ARBA00023015"/>
    </source>
</evidence>